<protein>
    <submittedName>
        <fullName evidence="4">Uncharacterized protein</fullName>
    </submittedName>
</protein>
<feature type="domain" description="Toxin YqcG C-terminal" evidence="2">
    <location>
        <begin position="462"/>
        <end position="520"/>
    </location>
</feature>
<dbReference type="AlphaFoldDB" id="A0A4R5PG55"/>
<feature type="region of interest" description="Disordered" evidence="1">
    <location>
        <begin position="148"/>
        <end position="169"/>
    </location>
</feature>
<accession>A0A4R5PG55</accession>
<comment type="caution">
    <text evidence="4">The sequence shown here is derived from an EMBL/GenBank/DDBJ whole genome shotgun (WGS) entry which is preliminary data.</text>
</comment>
<dbReference type="Pfam" id="PF14410">
    <property type="entry name" value="GH-E"/>
    <property type="match status" value="1"/>
</dbReference>
<gene>
    <name evidence="4" type="ORF">EJ571_01500</name>
</gene>
<dbReference type="Pfam" id="PF25547">
    <property type="entry name" value="WXG100_2"/>
    <property type="match status" value="1"/>
</dbReference>
<dbReference type="InterPro" id="IPR057746">
    <property type="entry name" value="CpnT-like_N"/>
</dbReference>
<reference evidence="4 5" key="1">
    <citation type="journal article" date="2019" name="Sci. Rep.">
        <title>Extended insight into the Mycobacterium chelonae-abscessus complex through whole genome sequencing of Mycobacterium salmoniphilum outbreak and Mycobacterium salmoniphilum-like strains.</title>
        <authorList>
            <person name="Behra P.R.K."/>
            <person name="Das S."/>
            <person name="Pettersson B.M.F."/>
            <person name="Shirreff L."/>
            <person name="DuCote T."/>
            <person name="Jacobsson K.G."/>
            <person name="Ennis D.G."/>
            <person name="Kirsebom L.A."/>
        </authorList>
    </citation>
    <scope>NUCLEOTIDE SEQUENCE [LARGE SCALE GENOMIC DNA]</scope>
    <source>
        <strain evidence="4 5">DSM 45524</strain>
    </source>
</reference>
<proteinExistence type="predicted"/>
<feature type="domain" description="Outer membrane channel protein CpnT-like N-terminal" evidence="3">
    <location>
        <begin position="173"/>
        <end position="313"/>
    </location>
</feature>
<dbReference type="EMBL" id="RXLR01000006">
    <property type="protein sequence ID" value="TDH25314.1"/>
    <property type="molecule type" value="Genomic_DNA"/>
</dbReference>
<name>A0A4R5PG55_9MYCO</name>
<dbReference type="InterPro" id="IPR026835">
    <property type="entry name" value="YqcG_C"/>
</dbReference>
<evidence type="ECO:0000256" key="1">
    <source>
        <dbReference type="SAM" id="MobiDB-lite"/>
    </source>
</evidence>
<dbReference type="Proteomes" id="UP000295627">
    <property type="component" value="Unassembled WGS sequence"/>
</dbReference>
<evidence type="ECO:0000259" key="3">
    <source>
        <dbReference type="Pfam" id="PF25547"/>
    </source>
</evidence>
<evidence type="ECO:0000313" key="5">
    <source>
        <dbReference type="Proteomes" id="UP000295627"/>
    </source>
</evidence>
<feature type="region of interest" description="Disordered" evidence="1">
    <location>
        <begin position="1"/>
        <end position="30"/>
    </location>
</feature>
<sequence length="522" mass="55265">MAGGHRADAQSGGGTRRGRPKVALPVHPGDCPQPEDVAAGVIIFDIGVVQDAAWKFGNMGGLFKGKVTAAGERLADSAGMAGTDSAGQKFAKEYDALAKEALTLGATSVNAVLKAADLLDATAHNHGAADSPTVVPEKYKHLFPPGWTPPPQNRSAMQAPTAPGSLGAKAAPGWWESIKDHVEGAVWPNGDPEKLRNAANTWNTLANEISDLAFQVDAPGYGQSASGDGPMGQVDSQVSPEIPDVMANLQKARDGLDDTATAFHAAGMACFHYAQNIDDVHDKISNEIIMLAATVGIVEVAAAILVPITAGASEAASKIVDVARLEEAGRKIAVMIREFIALAETSTFPTVAAAAQAVSAAGRVESLAGANVSLLAAEEAGLLSGEVAGSLDWLYPRPYLRVGTKRAIEDATMKTDGGKYYVVNSDKSVRVLVDRNASYGPDVLGLPKTADGKYFIDSNGIKYPVDSKWDFGHKFGDEFKTLQRQAADEHWSRQRWNDAMNNPDLYEIQDIPGNRSHRYEKP</sequence>
<evidence type="ECO:0000259" key="2">
    <source>
        <dbReference type="Pfam" id="PF14410"/>
    </source>
</evidence>
<organism evidence="4 5">
    <name type="scientific">Mycobacteroides franklinii</name>
    <dbReference type="NCBI Taxonomy" id="948102"/>
    <lineage>
        <taxon>Bacteria</taxon>
        <taxon>Bacillati</taxon>
        <taxon>Actinomycetota</taxon>
        <taxon>Actinomycetes</taxon>
        <taxon>Mycobacteriales</taxon>
        <taxon>Mycobacteriaceae</taxon>
        <taxon>Mycobacteroides</taxon>
    </lineage>
</organism>
<evidence type="ECO:0000313" key="4">
    <source>
        <dbReference type="EMBL" id="TDH25314.1"/>
    </source>
</evidence>